<dbReference type="SUPFAM" id="SSF53474">
    <property type="entry name" value="alpha/beta-Hydrolases"/>
    <property type="match status" value="1"/>
</dbReference>
<dbReference type="EMBL" id="FNWJ01000002">
    <property type="protein sequence ID" value="SEH15839.1"/>
    <property type="molecule type" value="Genomic_DNA"/>
</dbReference>
<dbReference type="InterPro" id="IPR029058">
    <property type="entry name" value="AB_hydrolase_fold"/>
</dbReference>
<dbReference type="PANTHER" id="PTHR43037:SF1">
    <property type="entry name" value="BLL1128 PROTEIN"/>
    <property type="match status" value="1"/>
</dbReference>
<keyword evidence="1 3" id="KW-0732">Signal</keyword>
<dbReference type="InterPro" id="IPR050955">
    <property type="entry name" value="Plant_Biomass_Hydrol_Est"/>
</dbReference>
<feature type="compositionally biased region" description="Low complexity" evidence="2">
    <location>
        <begin position="724"/>
        <end position="733"/>
    </location>
</feature>
<evidence type="ECO:0000256" key="2">
    <source>
        <dbReference type="SAM" id="MobiDB-lite"/>
    </source>
</evidence>
<dbReference type="PANTHER" id="PTHR43037">
    <property type="entry name" value="UNNAMED PRODUCT-RELATED"/>
    <property type="match status" value="1"/>
</dbReference>
<dbReference type="STRING" id="29539.SAMN02745716_2082"/>
<evidence type="ECO:0000313" key="4">
    <source>
        <dbReference type="EMBL" id="SEH15839.1"/>
    </source>
</evidence>
<evidence type="ECO:0000313" key="5">
    <source>
        <dbReference type="Proteomes" id="UP000222056"/>
    </source>
</evidence>
<dbReference type="PROSITE" id="PS51257">
    <property type="entry name" value="PROKAR_LIPOPROTEIN"/>
    <property type="match status" value="1"/>
</dbReference>
<feature type="signal peptide" evidence="3">
    <location>
        <begin position="1"/>
        <end position="40"/>
    </location>
</feature>
<evidence type="ECO:0000256" key="3">
    <source>
        <dbReference type="SAM" id="SignalP"/>
    </source>
</evidence>
<gene>
    <name evidence="4" type="ORF">SAMN02745716_2082</name>
</gene>
<feature type="region of interest" description="Disordered" evidence="2">
    <location>
        <begin position="724"/>
        <end position="758"/>
    </location>
</feature>
<dbReference type="Gene3D" id="3.40.50.1820">
    <property type="entry name" value="alpha/beta hydrolase"/>
    <property type="match status" value="1"/>
</dbReference>
<dbReference type="AlphaFoldDB" id="A0A1H6FYE2"/>
<organism evidence="4 5">
    <name type="scientific">Thermoleophilum album</name>
    <dbReference type="NCBI Taxonomy" id="29539"/>
    <lineage>
        <taxon>Bacteria</taxon>
        <taxon>Bacillati</taxon>
        <taxon>Actinomycetota</taxon>
        <taxon>Thermoleophilia</taxon>
        <taxon>Thermoleophilales</taxon>
        <taxon>Thermoleophilaceae</taxon>
        <taxon>Thermoleophilum</taxon>
    </lineage>
</organism>
<dbReference type="InterPro" id="IPR000801">
    <property type="entry name" value="Esterase-like"/>
</dbReference>
<sequence>MLANPRATDSRAASWRLAVAAAAAVAAFACTLAAPPAASAARPASAARSPLGGLAPGVPAAALRPEPTLASPRGWPFPGRFPRTSGSGRLSGGALLWSDFIYDDHGAAGAGPNPTPTNLAASNGSYRYPSGPAHNNGADVFRVAIGLTREATWWRVDWNTLADTSVPIASFALDTDGDPSTGAASWPGIPGLEARGSELALAISARGAWLVRPDGTSTPVTSLGGSLHVDRAARSFYVRLPRRRFPVAGTWIVRLAAGLATPDGRSFAAVTNDRGALPGQPPVYDLGIQPARLEPLRGNFWMEDAQAAALAAGDAGPFATTVRWRDLARRITTSAAPPSGYSNRWYVSSIAPGEGVVADSSPTGDLRPNFLGRVQPFGIWVAHDLDRRRPAQLVFLLHSLGVQHNQYSALNPHFVEQVCDRPQTICASPLGRGPDGWWLNEAELDFFEVWRSLAHDFRLDPGRTIVAGYSMGGFGAYRFALGYPDLFAKAVALAGPPIVGIRVVEGLETPASADGPRVDTAPLVENARWVPFFIGQGAIDELVPVTGVLQQVDRFERLGYRYRFELYPAKDHLAWAAEDAFEGAIRFIDRSSRNRAPGSFVLVIDPKLARPDLGVGAQGAWWLGDVRARSPELARIEARSGLFRDPSVESQRTVEPVSYPGGSNEAYGSLGAVLGRIGEQLGGLVPAPALAADPTAGVRVERRWLFGPPQPLRAKVVRAVDAAESTTSATATAGRRCARQRSRPRDPCAPARRRVHAA</sequence>
<proteinExistence type="predicted"/>
<dbReference type="Pfam" id="PF00756">
    <property type="entry name" value="Esterase"/>
    <property type="match status" value="1"/>
</dbReference>
<name>A0A1H6FYE2_THEAL</name>
<keyword evidence="5" id="KW-1185">Reference proteome</keyword>
<dbReference type="Proteomes" id="UP000222056">
    <property type="component" value="Unassembled WGS sequence"/>
</dbReference>
<protein>
    <submittedName>
        <fullName evidence="4">Predicted esterase</fullName>
    </submittedName>
</protein>
<evidence type="ECO:0000256" key="1">
    <source>
        <dbReference type="ARBA" id="ARBA00022729"/>
    </source>
</evidence>
<accession>A0A1H6FYE2</accession>
<reference evidence="5" key="1">
    <citation type="submission" date="2016-10" db="EMBL/GenBank/DDBJ databases">
        <authorList>
            <person name="Varghese N."/>
            <person name="Submissions S."/>
        </authorList>
    </citation>
    <scope>NUCLEOTIDE SEQUENCE [LARGE SCALE GENOMIC DNA]</scope>
    <source>
        <strain evidence="5">ATCC 35263</strain>
    </source>
</reference>
<dbReference type="RefSeq" id="WP_093118784.1">
    <property type="nucleotide sequence ID" value="NZ_FNWJ01000002.1"/>
</dbReference>
<feature type="chain" id="PRO_5013716101" evidence="3">
    <location>
        <begin position="41"/>
        <end position="758"/>
    </location>
</feature>